<dbReference type="HOGENOM" id="CLU_008492_1_1_1"/>
<dbReference type="GO" id="GO:0006353">
    <property type="term" value="P:DNA-templated transcription termination"/>
    <property type="evidence" value="ECO:0007669"/>
    <property type="project" value="EnsemblFungi"/>
</dbReference>
<organism evidence="20 21">
    <name type="scientific">Henningerozyma blattae (strain ATCC 34711 / CBS 6284 / DSM 70876 / NBRC 10599 / NRRL Y-10934 / UCD 77-7)</name>
    <name type="common">Yeast</name>
    <name type="synonym">Tetrapisispora blattae</name>
    <dbReference type="NCBI Taxonomy" id="1071380"/>
    <lineage>
        <taxon>Eukaryota</taxon>
        <taxon>Fungi</taxon>
        <taxon>Dikarya</taxon>
        <taxon>Ascomycota</taxon>
        <taxon>Saccharomycotina</taxon>
        <taxon>Saccharomycetes</taxon>
        <taxon>Saccharomycetales</taxon>
        <taxon>Saccharomycetaceae</taxon>
        <taxon>Henningerozyma</taxon>
    </lineage>
</organism>
<evidence type="ECO:0000256" key="6">
    <source>
        <dbReference type="ARBA" id="ARBA00022491"/>
    </source>
</evidence>
<evidence type="ECO:0000256" key="7">
    <source>
        <dbReference type="ARBA" id="ARBA00022603"/>
    </source>
</evidence>
<dbReference type="GO" id="GO:0032259">
    <property type="term" value="P:methylation"/>
    <property type="evidence" value="ECO:0007669"/>
    <property type="project" value="UniProtKB-KW"/>
</dbReference>
<keyword evidence="10" id="KW-0805">Transcription regulation</keyword>
<dbReference type="InterPro" id="IPR001214">
    <property type="entry name" value="SET_dom"/>
</dbReference>
<feature type="domain" description="Post-SET" evidence="18">
    <location>
        <begin position="220"/>
        <end position="236"/>
    </location>
</feature>
<feature type="domain" description="SET" evidence="17">
    <location>
        <begin position="96"/>
        <end position="213"/>
    </location>
</feature>
<dbReference type="Pfam" id="PF08236">
    <property type="entry name" value="SRI"/>
    <property type="match status" value="1"/>
</dbReference>
<evidence type="ECO:0000313" key="20">
    <source>
        <dbReference type="EMBL" id="CCH63102.1"/>
    </source>
</evidence>
<dbReference type="GO" id="GO:0006354">
    <property type="term" value="P:DNA-templated transcription elongation"/>
    <property type="evidence" value="ECO:0007669"/>
    <property type="project" value="EnsemblFungi"/>
</dbReference>
<evidence type="ECO:0000256" key="14">
    <source>
        <dbReference type="ARBA" id="ARBA00047545"/>
    </source>
</evidence>
<protein>
    <recommendedName>
        <fullName evidence="4">Histone-lysine N-methyltransferase, H3 lysine-36 specific</fullName>
        <ecNumber evidence="3">2.1.1.359</ecNumber>
    </recommendedName>
    <alternativeName>
        <fullName evidence="13">SET domain-containing protein 2</fullName>
    </alternativeName>
</protein>
<dbReference type="PROSITE" id="PS51568">
    <property type="entry name" value="SAM_MT43_SET2_1"/>
    <property type="match status" value="1"/>
</dbReference>
<dbReference type="PROSITE" id="PS50280">
    <property type="entry name" value="SET"/>
    <property type="match status" value="1"/>
</dbReference>
<dbReference type="InParanoid" id="I2H9Q0"/>
<keyword evidence="12" id="KW-0539">Nucleus</keyword>
<keyword evidence="6" id="KW-0678">Repressor</keyword>
<proteinExistence type="predicted"/>
<dbReference type="EC" id="2.1.1.359" evidence="3"/>
<dbReference type="Gene3D" id="2.170.270.10">
    <property type="entry name" value="SET domain"/>
    <property type="match status" value="1"/>
</dbReference>
<dbReference type="OrthoDB" id="422362at2759"/>
<evidence type="ECO:0000313" key="21">
    <source>
        <dbReference type="Proteomes" id="UP000002866"/>
    </source>
</evidence>
<dbReference type="GO" id="GO:0140955">
    <property type="term" value="F:histone H3K36 trimethyltransferase activity"/>
    <property type="evidence" value="ECO:0007669"/>
    <property type="project" value="UniProtKB-EC"/>
</dbReference>
<dbReference type="GO" id="GO:0005829">
    <property type="term" value="C:cytosol"/>
    <property type="evidence" value="ECO:0007669"/>
    <property type="project" value="EnsemblFungi"/>
</dbReference>
<dbReference type="InterPro" id="IPR044437">
    <property type="entry name" value="SETD2/Set2_SET"/>
</dbReference>
<feature type="compositionally biased region" description="Polar residues" evidence="16">
    <location>
        <begin position="613"/>
        <end position="646"/>
    </location>
</feature>
<dbReference type="InterPro" id="IPR050777">
    <property type="entry name" value="SET2_Histone-Lys_MeTrsfase"/>
</dbReference>
<evidence type="ECO:0000256" key="11">
    <source>
        <dbReference type="ARBA" id="ARBA00023163"/>
    </source>
</evidence>
<dbReference type="SMART" id="SM00508">
    <property type="entry name" value="PostSET"/>
    <property type="match status" value="1"/>
</dbReference>
<evidence type="ECO:0000256" key="16">
    <source>
        <dbReference type="SAM" id="MobiDB-lite"/>
    </source>
</evidence>
<keyword evidence="5" id="KW-0158">Chromosome</keyword>
<feature type="compositionally biased region" description="Polar residues" evidence="16">
    <location>
        <begin position="446"/>
        <end position="455"/>
    </location>
</feature>
<dbReference type="GO" id="GO:0030437">
    <property type="term" value="P:ascospore formation"/>
    <property type="evidence" value="ECO:0007669"/>
    <property type="project" value="EnsemblFungi"/>
</dbReference>
<dbReference type="InterPro" id="IPR006560">
    <property type="entry name" value="AWS_dom"/>
</dbReference>
<sequence length="745" mass="85973">MNKKVLFLDEPDCTEQALKTFEKIDSCIYTKSHLGISSNEFMECDCVENYSDGVNHSCDENSDCINRLTLIECVNSKCNYCGDNCQNQRFQKHEYSNISIFQTEMKGFGVRANENLEINQFIYEYIGEVIDDDEFHKRMINYDQRGEKHFYFMMLKSGEFIDATEKGNLGRFCNHSCNPNAYVNKWLVGDKLKMGIFAKRPIDKGEEITFDYNVDRYGASPQKCYCGEANCLGFLGGKTQTDAALLLPQIYAQALGVNRSMEKRWIKDNKIDVKAIINVTISNDNINKEFVEQLDVQPCDSGSDITKVMSVLLQLEDNSNIILLAEKLLKRISPLNKEENRELIQQVIKLHGYKCFSRLLPIFIKHNEINLIETVLIILNNLPKTTRNGIINSNLVDRINDIEEKIPELSNICNQLIEKWSSFEMYTQITKNEIKRSSSSLSSSSNLVKNGTSTKFDSRNDKDFRKVRLPPGWEILQENGRPVYYNAKQQTKLHYPPAGITKVFSQNNLDSHSHNYHNHHHHNGNINNKKRLYSHTISDKSENMNGNNNNTNGGVLSEEELKRRKQERIEKERIALERAKTKEIQELKANLQLEHEKKNELERIIAHALQKKPNVSTVTPKSPGTPNITNGSNGSVPTPHNDTVHSNVEKPISTEDEKLIRTWNKFFAMIVPNMLKKYEKENHLKHSTAKNLSRDIVKILTKKEVQHNNNRSPPAEITKDKKLKVYKFVNGYMSKWFLKERRNHN</sequence>
<evidence type="ECO:0000256" key="2">
    <source>
        <dbReference type="ARBA" id="ARBA00004286"/>
    </source>
</evidence>
<dbReference type="InterPro" id="IPR038190">
    <property type="entry name" value="SRI_sf"/>
</dbReference>
<dbReference type="SMART" id="SM00570">
    <property type="entry name" value="AWS"/>
    <property type="match status" value="1"/>
</dbReference>
<dbReference type="GO" id="GO:0005634">
    <property type="term" value="C:nucleus"/>
    <property type="evidence" value="ECO:0007669"/>
    <property type="project" value="UniProtKB-SubCell"/>
</dbReference>
<evidence type="ECO:0000256" key="9">
    <source>
        <dbReference type="ARBA" id="ARBA00022691"/>
    </source>
</evidence>
<evidence type="ECO:0000259" key="17">
    <source>
        <dbReference type="PROSITE" id="PS50280"/>
    </source>
</evidence>
<evidence type="ECO:0000259" key="19">
    <source>
        <dbReference type="PROSITE" id="PS51215"/>
    </source>
</evidence>
<keyword evidence="15" id="KW-0175">Coiled coil</keyword>
<dbReference type="SMART" id="SM00456">
    <property type="entry name" value="WW"/>
    <property type="match status" value="1"/>
</dbReference>
<dbReference type="FunFam" id="2.170.270.10:FF:000033">
    <property type="entry name" value="Histone-lysine N-methyltransferase"/>
    <property type="match status" value="1"/>
</dbReference>
<evidence type="ECO:0000256" key="3">
    <source>
        <dbReference type="ARBA" id="ARBA00012178"/>
    </source>
</evidence>
<evidence type="ECO:0000256" key="13">
    <source>
        <dbReference type="ARBA" id="ARBA00030091"/>
    </source>
</evidence>
<dbReference type="GO" id="GO:0003723">
    <property type="term" value="F:RNA binding"/>
    <property type="evidence" value="ECO:0007669"/>
    <property type="project" value="EnsemblFungi"/>
</dbReference>
<dbReference type="PANTHER" id="PTHR22884">
    <property type="entry name" value="SET DOMAIN PROTEINS"/>
    <property type="match status" value="1"/>
</dbReference>
<feature type="region of interest" description="Disordered" evidence="16">
    <location>
        <begin position="440"/>
        <end position="459"/>
    </location>
</feature>
<evidence type="ECO:0000256" key="4">
    <source>
        <dbReference type="ARBA" id="ARBA00018028"/>
    </source>
</evidence>
<dbReference type="GO" id="GO:0060195">
    <property type="term" value="P:negative regulation of antisense RNA transcription"/>
    <property type="evidence" value="ECO:0007669"/>
    <property type="project" value="EnsemblFungi"/>
</dbReference>
<evidence type="ECO:0000256" key="1">
    <source>
        <dbReference type="ARBA" id="ARBA00004123"/>
    </source>
</evidence>
<reference evidence="20 21" key="1">
    <citation type="journal article" date="2011" name="Proc. Natl. Acad. Sci. U.S.A.">
        <title>Evolutionary erosion of yeast sex chromosomes by mating-type switching accidents.</title>
        <authorList>
            <person name="Gordon J.L."/>
            <person name="Armisen D."/>
            <person name="Proux-Wera E."/>
            <person name="Oheigeartaigh S.S."/>
            <person name="Byrne K.P."/>
            <person name="Wolfe K.H."/>
        </authorList>
    </citation>
    <scope>NUCLEOTIDE SEQUENCE [LARGE SCALE GENOMIC DNA]</scope>
    <source>
        <strain evidence="21">ATCC 34711 / CBS 6284 / DSM 70876 / NBRC 10599 / NRRL Y-10934 / UCD 77-7</strain>
    </source>
</reference>
<dbReference type="SMART" id="SM00317">
    <property type="entry name" value="SET"/>
    <property type="match status" value="1"/>
</dbReference>
<dbReference type="InterPro" id="IPR036020">
    <property type="entry name" value="WW_dom_sf"/>
</dbReference>
<evidence type="ECO:0000256" key="15">
    <source>
        <dbReference type="SAM" id="Coils"/>
    </source>
</evidence>
<name>I2H9Q0_HENB6</name>
<keyword evidence="9" id="KW-0949">S-adenosyl-L-methionine</keyword>
<feature type="domain" description="AWS" evidence="19">
    <location>
        <begin position="39"/>
        <end position="94"/>
    </location>
</feature>
<dbReference type="InterPro" id="IPR001202">
    <property type="entry name" value="WW_dom"/>
</dbReference>
<evidence type="ECO:0000259" key="18">
    <source>
        <dbReference type="PROSITE" id="PS50868"/>
    </source>
</evidence>
<feature type="coiled-coil region" evidence="15">
    <location>
        <begin position="562"/>
        <end position="604"/>
    </location>
</feature>
<evidence type="ECO:0000256" key="10">
    <source>
        <dbReference type="ARBA" id="ARBA00023015"/>
    </source>
</evidence>
<dbReference type="GO" id="GO:0030174">
    <property type="term" value="P:regulation of DNA-templated DNA replication initiation"/>
    <property type="evidence" value="ECO:0007669"/>
    <property type="project" value="EnsemblFungi"/>
</dbReference>
<dbReference type="InterPro" id="IPR046341">
    <property type="entry name" value="SET_dom_sf"/>
</dbReference>
<dbReference type="Pfam" id="PF00856">
    <property type="entry name" value="SET"/>
    <property type="match status" value="1"/>
</dbReference>
<dbReference type="Proteomes" id="UP000002866">
    <property type="component" value="Chromosome 10"/>
</dbReference>
<evidence type="ECO:0000256" key="8">
    <source>
        <dbReference type="ARBA" id="ARBA00022679"/>
    </source>
</evidence>
<dbReference type="CDD" id="cd19172">
    <property type="entry name" value="SET_SETD2"/>
    <property type="match status" value="1"/>
</dbReference>
<accession>I2H9Q0</accession>
<dbReference type="eggNOG" id="KOG4442">
    <property type="taxonomic scope" value="Eukaryota"/>
</dbReference>
<keyword evidence="21" id="KW-1185">Reference proteome</keyword>
<dbReference type="RefSeq" id="XP_004182621.1">
    <property type="nucleotide sequence ID" value="XM_004182573.1"/>
</dbReference>
<dbReference type="KEGG" id="tbl:TBLA_0J01040"/>
<dbReference type="AlphaFoldDB" id="I2H9Q0"/>
<dbReference type="PROSITE" id="PS51215">
    <property type="entry name" value="AWS"/>
    <property type="match status" value="1"/>
</dbReference>
<dbReference type="STRING" id="1071380.I2H9Q0"/>
<dbReference type="Pfam" id="PF17907">
    <property type="entry name" value="AWS"/>
    <property type="match status" value="1"/>
</dbReference>
<dbReference type="FunCoup" id="I2H9Q0">
    <property type="interactions" value="142"/>
</dbReference>
<dbReference type="PROSITE" id="PS50868">
    <property type="entry name" value="POST_SET"/>
    <property type="match status" value="1"/>
</dbReference>
<dbReference type="SUPFAM" id="SSF51045">
    <property type="entry name" value="WW domain"/>
    <property type="match status" value="1"/>
</dbReference>
<dbReference type="InterPro" id="IPR003616">
    <property type="entry name" value="Post-SET_dom"/>
</dbReference>
<gene>
    <name evidence="20" type="primary">TBLA0J01040</name>
    <name evidence="20" type="ORF">TBLA_0J01040</name>
</gene>
<dbReference type="Pfam" id="PF18507">
    <property type="entry name" value="WW_1"/>
    <property type="match status" value="1"/>
</dbReference>
<dbReference type="SUPFAM" id="SSF82199">
    <property type="entry name" value="SET domain"/>
    <property type="match status" value="1"/>
</dbReference>
<dbReference type="GO" id="GO:0045128">
    <property type="term" value="P:negative regulation of reciprocal meiotic recombination"/>
    <property type="evidence" value="ECO:0007669"/>
    <property type="project" value="EnsemblFungi"/>
</dbReference>
<comment type="subcellular location">
    <subcellularLocation>
        <location evidence="2">Chromosome</location>
    </subcellularLocation>
    <subcellularLocation>
        <location evidence="1">Nucleus</location>
    </subcellularLocation>
</comment>
<keyword evidence="7" id="KW-0489">Methyltransferase</keyword>
<dbReference type="InterPro" id="IPR013257">
    <property type="entry name" value="SRI"/>
</dbReference>
<comment type="catalytic activity">
    <reaction evidence="14">
        <text>L-lysyl(36)-[histone H3] + 3 S-adenosyl-L-methionine = N(6),N(6),N(6)-trimethyl-L-lysyl(36)-[histone H3] + 3 S-adenosyl-L-homocysteine + 3 H(+)</text>
        <dbReference type="Rhea" id="RHEA:60324"/>
        <dbReference type="Rhea" id="RHEA-COMP:9785"/>
        <dbReference type="Rhea" id="RHEA-COMP:15536"/>
        <dbReference type="ChEBI" id="CHEBI:15378"/>
        <dbReference type="ChEBI" id="CHEBI:29969"/>
        <dbReference type="ChEBI" id="CHEBI:57856"/>
        <dbReference type="ChEBI" id="CHEBI:59789"/>
        <dbReference type="ChEBI" id="CHEBI:61961"/>
        <dbReference type="EC" id="2.1.1.359"/>
    </reaction>
</comment>
<keyword evidence="8" id="KW-0808">Transferase</keyword>
<keyword evidence="11" id="KW-0804">Transcription</keyword>
<dbReference type="GO" id="GO:0009302">
    <property type="term" value="P:sno(s)RNA transcription"/>
    <property type="evidence" value="ECO:0007669"/>
    <property type="project" value="EnsemblFungi"/>
</dbReference>
<evidence type="ECO:0000256" key="12">
    <source>
        <dbReference type="ARBA" id="ARBA00023242"/>
    </source>
</evidence>
<dbReference type="EMBL" id="HE806325">
    <property type="protein sequence ID" value="CCH63102.1"/>
    <property type="molecule type" value="Genomic_DNA"/>
</dbReference>
<dbReference type="OMA" id="INVLARW"/>
<dbReference type="GO" id="GO:0006283">
    <property type="term" value="P:transcription-coupled nucleotide-excision repair"/>
    <property type="evidence" value="ECO:0007669"/>
    <property type="project" value="EnsemblFungi"/>
</dbReference>
<dbReference type="InterPro" id="IPR025788">
    <property type="entry name" value="Set2_fungi"/>
</dbReference>
<dbReference type="GO" id="GO:0005694">
    <property type="term" value="C:chromosome"/>
    <property type="evidence" value="ECO:0007669"/>
    <property type="project" value="UniProtKB-SubCell"/>
</dbReference>
<dbReference type="GeneID" id="14498285"/>
<evidence type="ECO:0000256" key="5">
    <source>
        <dbReference type="ARBA" id="ARBA00022454"/>
    </source>
</evidence>
<dbReference type="Gene3D" id="1.10.1740.100">
    <property type="entry name" value="Set2, Rpb1 interacting domain"/>
    <property type="match status" value="1"/>
</dbReference>
<feature type="region of interest" description="Disordered" evidence="16">
    <location>
        <begin position="613"/>
        <end position="647"/>
    </location>
</feature>